<name>A0ABD3R012_9STRA</name>
<reference evidence="1 2" key="1">
    <citation type="journal article" date="2020" name="G3 (Bethesda)">
        <title>Improved Reference Genome for Cyclotella cryptica CCMP332, a Model for Cell Wall Morphogenesis, Salinity Adaptation, and Lipid Production in Diatoms (Bacillariophyta).</title>
        <authorList>
            <person name="Roberts W.R."/>
            <person name="Downey K.M."/>
            <person name="Ruck E.C."/>
            <person name="Traller J.C."/>
            <person name="Alverson A.J."/>
        </authorList>
    </citation>
    <scope>NUCLEOTIDE SEQUENCE [LARGE SCALE GENOMIC DNA]</scope>
    <source>
        <strain evidence="1 2">CCMP332</strain>
    </source>
</reference>
<protein>
    <submittedName>
        <fullName evidence="1">Uncharacterized protein</fullName>
    </submittedName>
</protein>
<sequence length="423" mass="47785">MSAHFNAVLLTSASHRLVSRRHPLLMLLNRRSILVAMTTTASSFSLLPSHPHLQQSIDLLNSVYGPVDSHEFPRPMSRHEAGPCFATAYSSPHQEQRRYLWTDAFAVCAYHAIANIYAENDMPDQSNFYRNAVEKLILTVHSCLGRPRSEREEDAMTPCHVSPTGYVGLRIGKVESRSDTDYGMTFDGQYFHYIDKWLLALSRTNHVEDGLRIAKSIFPHFFEKRNGGSGGVRWKLSVNARPPSALPPTFGPNDDTLNALIVFTLLETQRQRNNQCMPSLSLSKEIETLQDSLRNYRPRVTDDPLGWGLEAIFDQFVEGHPRTDQLRNLASEALDPSHIALPFRLYGALIGATVSSEDLVSSSRLEKLRQFCIQHQLREMERTMTSSGGYEEEHSAINRVMLAVALLGPGTLRRTQDDQMVQY</sequence>
<gene>
    <name evidence="1" type="ORF">HJC23_007784</name>
</gene>
<evidence type="ECO:0000313" key="1">
    <source>
        <dbReference type="EMBL" id="KAL3805823.1"/>
    </source>
</evidence>
<comment type="caution">
    <text evidence="1">The sequence shown here is derived from an EMBL/GenBank/DDBJ whole genome shotgun (WGS) entry which is preliminary data.</text>
</comment>
<dbReference type="EMBL" id="JABMIG020000001">
    <property type="protein sequence ID" value="KAL3805823.1"/>
    <property type="molecule type" value="Genomic_DNA"/>
</dbReference>
<accession>A0ABD3R012</accession>
<keyword evidence="2" id="KW-1185">Reference proteome</keyword>
<dbReference type="AlphaFoldDB" id="A0ABD3R012"/>
<organism evidence="1 2">
    <name type="scientific">Cyclotella cryptica</name>
    <dbReference type="NCBI Taxonomy" id="29204"/>
    <lineage>
        <taxon>Eukaryota</taxon>
        <taxon>Sar</taxon>
        <taxon>Stramenopiles</taxon>
        <taxon>Ochrophyta</taxon>
        <taxon>Bacillariophyta</taxon>
        <taxon>Coscinodiscophyceae</taxon>
        <taxon>Thalassiosirophycidae</taxon>
        <taxon>Stephanodiscales</taxon>
        <taxon>Stephanodiscaceae</taxon>
        <taxon>Cyclotella</taxon>
    </lineage>
</organism>
<dbReference type="Proteomes" id="UP001516023">
    <property type="component" value="Unassembled WGS sequence"/>
</dbReference>
<evidence type="ECO:0000313" key="2">
    <source>
        <dbReference type="Proteomes" id="UP001516023"/>
    </source>
</evidence>
<proteinExistence type="predicted"/>